<gene>
    <name evidence="2" type="ORF">B5V51_9236</name>
</gene>
<reference evidence="2" key="1">
    <citation type="submission" date="2017-09" db="EMBL/GenBank/DDBJ databases">
        <title>Contemporary evolution of a Lepidopteran species, Heliothis virescens, in response to modern agricultural practices.</title>
        <authorList>
            <person name="Fritz M.L."/>
            <person name="Deyonke A.M."/>
            <person name="Papanicolaou A."/>
            <person name="Micinski S."/>
            <person name="Westbrook J."/>
            <person name="Gould F."/>
        </authorList>
    </citation>
    <scope>NUCLEOTIDE SEQUENCE [LARGE SCALE GENOMIC DNA]</scope>
    <source>
        <strain evidence="2">HvINT-</strain>
        <tissue evidence="2">Whole body</tissue>
    </source>
</reference>
<accession>A0A2A4JX00</accession>
<feature type="compositionally biased region" description="Basic residues" evidence="1">
    <location>
        <begin position="275"/>
        <end position="285"/>
    </location>
</feature>
<comment type="caution">
    <text evidence="2">The sequence shown here is derived from an EMBL/GenBank/DDBJ whole genome shotgun (WGS) entry which is preliminary data.</text>
</comment>
<dbReference type="AlphaFoldDB" id="A0A2A4JX00"/>
<feature type="compositionally biased region" description="Basic and acidic residues" evidence="1">
    <location>
        <begin position="171"/>
        <end position="196"/>
    </location>
</feature>
<feature type="region of interest" description="Disordered" evidence="1">
    <location>
        <begin position="262"/>
        <end position="301"/>
    </location>
</feature>
<evidence type="ECO:0000313" key="2">
    <source>
        <dbReference type="EMBL" id="PCG76535.1"/>
    </source>
</evidence>
<sequence length="457" mass="52467">MDRRKRNDISIKKDKDRGELIKIIDKVILKNDENVPKDLKTYPEGGDTDQKLLTNQKLDKMRINILVNKKPTNGDGKAKIFSDDKRNLFKYGQDRPDVELRKRIRDKYTLKLKNTTNKSEHANVVKKPENGSNIKVINVVSEDCKPVEAPKKQLAEETTQTRLSAPSSAKTKVDLKPENSTTKQDKNSAKTQERTSAKKKPMIKTIMSKNGSVRIYKAVTFVEPKRKLTPLEIKIPVDAARKQKISKFTDTSSLKFKAKNSVSRCSIKDKPPAKRRDKRRDRKFRYTPSPEGSMKNSQSPLTEVARWAPASIDEQTKPYYEAWVNTTLAAISKNSKKDKLFFEKQRNLLLSFQKAIEEPKTPELIYENFTDEKYTETPRRRSATHLDAAVTRGVQDRCCSRDLLDAARRSATHLDAAVTRGVQDRCCISRFAWFLRYVSRRREASRYIKAASRLGVN</sequence>
<name>A0A2A4JX00_HELVI</name>
<protein>
    <submittedName>
        <fullName evidence="2">Uncharacterized protein</fullName>
    </submittedName>
</protein>
<proteinExistence type="predicted"/>
<dbReference type="EMBL" id="NWSH01000417">
    <property type="protein sequence ID" value="PCG76535.1"/>
    <property type="molecule type" value="Genomic_DNA"/>
</dbReference>
<evidence type="ECO:0000256" key="1">
    <source>
        <dbReference type="SAM" id="MobiDB-lite"/>
    </source>
</evidence>
<feature type="compositionally biased region" description="Polar residues" evidence="1">
    <location>
        <begin position="156"/>
        <end position="170"/>
    </location>
</feature>
<organism evidence="2">
    <name type="scientific">Heliothis virescens</name>
    <name type="common">Tobacco budworm moth</name>
    <dbReference type="NCBI Taxonomy" id="7102"/>
    <lineage>
        <taxon>Eukaryota</taxon>
        <taxon>Metazoa</taxon>
        <taxon>Ecdysozoa</taxon>
        <taxon>Arthropoda</taxon>
        <taxon>Hexapoda</taxon>
        <taxon>Insecta</taxon>
        <taxon>Pterygota</taxon>
        <taxon>Neoptera</taxon>
        <taxon>Endopterygota</taxon>
        <taxon>Lepidoptera</taxon>
        <taxon>Glossata</taxon>
        <taxon>Ditrysia</taxon>
        <taxon>Noctuoidea</taxon>
        <taxon>Noctuidae</taxon>
        <taxon>Heliothinae</taxon>
        <taxon>Heliothis</taxon>
    </lineage>
</organism>
<feature type="region of interest" description="Disordered" evidence="1">
    <location>
        <begin position="148"/>
        <end position="199"/>
    </location>
</feature>